<dbReference type="Proteomes" id="UP000552709">
    <property type="component" value="Unassembled WGS sequence"/>
</dbReference>
<protein>
    <submittedName>
        <fullName evidence="1">Uncharacterized protein</fullName>
    </submittedName>
</protein>
<accession>A0A7W8JQG7</accession>
<keyword evidence="2" id="KW-1185">Reference proteome</keyword>
<dbReference type="EMBL" id="JACHFL010000001">
    <property type="protein sequence ID" value="MBB5361347.1"/>
    <property type="molecule type" value="Genomic_DNA"/>
</dbReference>
<evidence type="ECO:0000313" key="1">
    <source>
        <dbReference type="EMBL" id="MBB5361347.1"/>
    </source>
</evidence>
<organism evidence="1 2">
    <name type="scientific">Deinococcus humi</name>
    <dbReference type="NCBI Taxonomy" id="662880"/>
    <lineage>
        <taxon>Bacteria</taxon>
        <taxon>Thermotogati</taxon>
        <taxon>Deinococcota</taxon>
        <taxon>Deinococci</taxon>
        <taxon>Deinococcales</taxon>
        <taxon>Deinococcaceae</taxon>
        <taxon>Deinococcus</taxon>
    </lineage>
</organism>
<proteinExistence type="predicted"/>
<name>A0A7W8JQG7_9DEIO</name>
<evidence type="ECO:0000313" key="2">
    <source>
        <dbReference type="Proteomes" id="UP000552709"/>
    </source>
</evidence>
<dbReference type="RefSeq" id="WP_184127431.1">
    <property type="nucleotide sequence ID" value="NZ_JACHFL010000001.1"/>
</dbReference>
<comment type="caution">
    <text evidence="1">The sequence shown here is derived from an EMBL/GenBank/DDBJ whole genome shotgun (WGS) entry which is preliminary data.</text>
</comment>
<dbReference type="AlphaFoldDB" id="A0A7W8JQG7"/>
<reference evidence="1 2" key="1">
    <citation type="submission" date="2020-08" db="EMBL/GenBank/DDBJ databases">
        <title>Genomic Encyclopedia of Type Strains, Phase IV (KMG-IV): sequencing the most valuable type-strain genomes for metagenomic binning, comparative biology and taxonomic classification.</title>
        <authorList>
            <person name="Goeker M."/>
        </authorList>
    </citation>
    <scope>NUCLEOTIDE SEQUENCE [LARGE SCALE GENOMIC DNA]</scope>
    <source>
        <strain evidence="1 2">DSM 27939</strain>
    </source>
</reference>
<sequence>MNVPLSDRRPEPAPRHCAHGLLTVDHCPLCERAAPPWPPVPRELRRVRA</sequence>
<gene>
    <name evidence="1" type="ORF">HNQ08_000418</name>
</gene>